<feature type="domain" description="Phosphoribosyltransferase" evidence="11">
    <location>
        <begin position="31"/>
        <end position="161"/>
    </location>
</feature>
<evidence type="ECO:0000256" key="1">
    <source>
        <dbReference type="ARBA" id="ARBA00000868"/>
    </source>
</evidence>
<reference evidence="12" key="1">
    <citation type="submission" date="2020-05" db="EMBL/GenBank/DDBJ databases">
        <authorList>
            <person name="Chiriac C."/>
            <person name="Salcher M."/>
            <person name="Ghai R."/>
            <person name="Kavagutti S V."/>
        </authorList>
    </citation>
    <scope>NUCLEOTIDE SEQUENCE</scope>
</reference>
<sequence length="174" mass="18511">MLAIDKTLIRVIKDFPKTGILFKDITPLIADQQSFTKICRSFAELTSEVDLIAGVESRGFIFAAGAAALAGKGVLPIRKSGKLPGPVVPQQYQLEYGYAQLEIHSDIYSKGSKVLVIDDVLATGGTAIASISLCQKVGLTVTGAAFLLEIDGLSGRSEISKIFPQLPITTLLES</sequence>
<comment type="catalytic activity">
    <reaction evidence="1">
        <text>AMP + diphosphate = 5-phospho-alpha-D-ribose 1-diphosphate + adenine</text>
        <dbReference type="Rhea" id="RHEA:16609"/>
        <dbReference type="ChEBI" id="CHEBI:16708"/>
        <dbReference type="ChEBI" id="CHEBI:33019"/>
        <dbReference type="ChEBI" id="CHEBI:58017"/>
        <dbReference type="ChEBI" id="CHEBI:456215"/>
        <dbReference type="EC" id="2.4.2.7"/>
    </reaction>
</comment>
<dbReference type="CDD" id="cd06223">
    <property type="entry name" value="PRTases_typeI"/>
    <property type="match status" value="1"/>
</dbReference>
<comment type="subcellular location">
    <subcellularLocation>
        <location evidence="3">Cytoplasm</location>
    </subcellularLocation>
</comment>
<dbReference type="PANTHER" id="PTHR32315:SF3">
    <property type="entry name" value="ADENINE PHOSPHORIBOSYLTRANSFERASE"/>
    <property type="match status" value="1"/>
</dbReference>
<comment type="pathway">
    <text evidence="4">Purine metabolism; AMP biosynthesis via salvage pathway; AMP from adenine: step 1/1.</text>
</comment>
<protein>
    <recommendedName>
        <fullName evidence="6">adenine phosphoribosyltransferase</fullName>
        <ecNumber evidence="6">2.4.2.7</ecNumber>
    </recommendedName>
</protein>
<dbReference type="EMBL" id="CAEZXI010000004">
    <property type="protein sequence ID" value="CAB4677141.1"/>
    <property type="molecule type" value="Genomic_DNA"/>
</dbReference>
<organism evidence="12">
    <name type="scientific">freshwater metagenome</name>
    <dbReference type="NCBI Taxonomy" id="449393"/>
    <lineage>
        <taxon>unclassified sequences</taxon>
        <taxon>metagenomes</taxon>
        <taxon>ecological metagenomes</taxon>
    </lineage>
</organism>
<evidence type="ECO:0000256" key="6">
    <source>
        <dbReference type="ARBA" id="ARBA00011893"/>
    </source>
</evidence>
<dbReference type="GO" id="GO:0006168">
    <property type="term" value="P:adenine salvage"/>
    <property type="evidence" value="ECO:0007669"/>
    <property type="project" value="InterPro"/>
</dbReference>
<comment type="similarity">
    <text evidence="5">Belongs to the purine/pyrimidine phosphoribosyltransferase family.</text>
</comment>
<dbReference type="GO" id="GO:0002055">
    <property type="term" value="F:adenine binding"/>
    <property type="evidence" value="ECO:0007669"/>
    <property type="project" value="TreeGrafter"/>
</dbReference>
<dbReference type="Pfam" id="PF00156">
    <property type="entry name" value="Pribosyltran"/>
    <property type="match status" value="1"/>
</dbReference>
<dbReference type="InterPro" id="IPR005764">
    <property type="entry name" value="Ade_phspho_trans"/>
</dbReference>
<evidence type="ECO:0000256" key="8">
    <source>
        <dbReference type="ARBA" id="ARBA00022676"/>
    </source>
</evidence>
<dbReference type="EC" id="2.4.2.7" evidence="6"/>
<keyword evidence="9" id="KW-0808">Transferase</keyword>
<dbReference type="InterPro" id="IPR050054">
    <property type="entry name" value="UPRTase/APRTase"/>
</dbReference>
<dbReference type="PANTHER" id="PTHR32315">
    <property type="entry name" value="ADENINE PHOSPHORIBOSYLTRANSFERASE"/>
    <property type="match status" value="1"/>
</dbReference>
<dbReference type="AlphaFoldDB" id="A0A6J6MS25"/>
<dbReference type="InterPro" id="IPR029057">
    <property type="entry name" value="PRTase-like"/>
</dbReference>
<dbReference type="FunFam" id="3.40.50.2020:FF:000021">
    <property type="entry name" value="Adenine phosphoribosyltransferase"/>
    <property type="match status" value="1"/>
</dbReference>
<keyword evidence="8" id="KW-0328">Glycosyltransferase</keyword>
<comment type="function">
    <text evidence="2">Catalyzes a salvage reaction resulting in the formation of AMP, that is energically less costly than de novo synthesis.</text>
</comment>
<evidence type="ECO:0000259" key="11">
    <source>
        <dbReference type="Pfam" id="PF00156"/>
    </source>
</evidence>
<dbReference type="GO" id="GO:0016208">
    <property type="term" value="F:AMP binding"/>
    <property type="evidence" value="ECO:0007669"/>
    <property type="project" value="TreeGrafter"/>
</dbReference>
<dbReference type="SUPFAM" id="SSF53271">
    <property type="entry name" value="PRTase-like"/>
    <property type="match status" value="1"/>
</dbReference>
<evidence type="ECO:0000256" key="5">
    <source>
        <dbReference type="ARBA" id="ARBA00008391"/>
    </source>
</evidence>
<dbReference type="GO" id="GO:0003999">
    <property type="term" value="F:adenine phosphoribosyltransferase activity"/>
    <property type="evidence" value="ECO:0007669"/>
    <property type="project" value="UniProtKB-EC"/>
</dbReference>
<dbReference type="UniPathway" id="UPA00588">
    <property type="reaction ID" value="UER00646"/>
</dbReference>
<keyword evidence="7" id="KW-0963">Cytoplasm</keyword>
<dbReference type="InterPro" id="IPR000836">
    <property type="entry name" value="PRTase_dom"/>
</dbReference>
<accession>A0A6J6MS25</accession>
<dbReference type="GO" id="GO:0006166">
    <property type="term" value="P:purine ribonucleoside salvage"/>
    <property type="evidence" value="ECO:0007669"/>
    <property type="project" value="UniProtKB-KW"/>
</dbReference>
<evidence type="ECO:0000256" key="3">
    <source>
        <dbReference type="ARBA" id="ARBA00004496"/>
    </source>
</evidence>
<evidence type="ECO:0000256" key="10">
    <source>
        <dbReference type="ARBA" id="ARBA00022726"/>
    </source>
</evidence>
<evidence type="ECO:0000256" key="2">
    <source>
        <dbReference type="ARBA" id="ARBA00003968"/>
    </source>
</evidence>
<gene>
    <name evidence="12" type="ORF">UFOPK2362_00106</name>
</gene>
<dbReference type="NCBIfam" id="NF002636">
    <property type="entry name" value="PRK02304.1-5"/>
    <property type="match status" value="1"/>
</dbReference>
<dbReference type="Gene3D" id="3.40.50.2020">
    <property type="match status" value="1"/>
</dbReference>
<evidence type="ECO:0000256" key="7">
    <source>
        <dbReference type="ARBA" id="ARBA00022490"/>
    </source>
</evidence>
<evidence type="ECO:0000313" key="12">
    <source>
        <dbReference type="EMBL" id="CAB4677141.1"/>
    </source>
</evidence>
<name>A0A6J6MS25_9ZZZZ</name>
<dbReference type="GO" id="GO:0005737">
    <property type="term" value="C:cytoplasm"/>
    <property type="evidence" value="ECO:0007669"/>
    <property type="project" value="UniProtKB-SubCell"/>
</dbReference>
<evidence type="ECO:0000256" key="4">
    <source>
        <dbReference type="ARBA" id="ARBA00004659"/>
    </source>
</evidence>
<dbReference type="HAMAP" id="MF_00004">
    <property type="entry name" value="Aden_phosphoribosyltr"/>
    <property type="match status" value="1"/>
</dbReference>
<proteinExistence type="inferred from homology"/>
<dbReference type="GO" id="GO:0044209">
    <property type="term" value="P:AMP salvage"/>
    <property type="evidence" value="ECO:0007669"/>
    <property type="project" value="UniProtKB-UniPathway"/>
</dbReference>
<keyword evidence="10" id="KW-0660">Purine salvage</keyword>
<evidence type="ECO:0000256" key="9">
    <source>
        <dbReference type="ARBA" id="ARBA00022679"/>
    </source>
</evidence>